<gene>
    <name evidence="1" type="ORF">AKJ50_00245</name>
</gene>
<evidence type="ECO:0000313" key="1">
    <source>
        <dbReference type="EMBL" id="KXB05643.1"/>
    </source>
</evidence>
<evidence type="ECO:0000313" key="2">
    <source>
        <dbReference type="Proteomes" id="UP000070311"/>
    </source>
</evidence>
<name>A0A133VGS7_9EURY</name>
<organism evidence="1 2">
    <name type="scientific">candidate division MSBL1 archaeon SCGC-AAA382A13</name>
    <dbReference type="NCBI Taxonomy" id="1698279"/>
    <lineage>
        <taxon>Archaea</taxon>
        <taxon>Methanobacteriati</taxon>
        <taxon>Methanobacteriota</taxon>
        <taxon>candidate division MSBL1</taxon>
    </lineage>
</organism>
<dbReference type="EMBL" id="LHYD01000003">
    <property type="protein sequence ID" value="KXB05643.1"/>
    <property type="molecule type" value="Genomic_DNA"/>
</dbReference>
<reference evidence="1 2" key="1">
    <citation type="journal article" date="2016" name="Sci. Rep.">
        <title>Metabolic traits of an uncultured archaeal lineage -MSBL1- from brine pools of the Red Sea.</title>
        <authorList>
            <person name="Mwirichia R."/>
            <person name="Alam I."/>
            <person name="Rashid M."/>
            <person name="Vinu M."/>
            <person name="Ba-Alawi W."/>
            <person name="Anthony Kamau A."/>
            <person name="Kamanda Ngugi D."/>
            <person name="Goker M."/>
            <person name="Klenk H.P."/>
            <person name="Bajic V."/>
            <person name="Stingl U."/>
        </authorList>
    </citation>
    <scope>NUCLEOTIDE SEQUENCE [LARGE SCALE GENOMIC DNA]</scope>
    <source>
        <strain evidence="1">SCGC-AAA382A13</strain>
    </source>
</reference>
<comment type="caution">
    <text evidence="1">The sequence shown here is derived from an EMBL/GenBank/DDBJ whole genome shotgun (WGS) entry which is preliminary data.</text>
</comment>
<accession>A0A133VGS7</accession>
<evidence type="ECO:0008006" key="3">
    <source>
        <dbReference type="Google" id="ProtNLM"/>
    </source>
</evidence>
<proteinExistence type="predicted"/>
<feature type="non-terminal residue" evidence="1">
    <location>
        <position position="231"/>
    </location>
</feature>
<keyword evidence="2" id="KW-1185">Reference proteome</keyword>
<dbReference type="Gene3D" id="3.30.460.40">
    <property type="match status" value="1"/>
</dbReference>
<protein>
    <recommendedName>
        <fullName evidence="3">Nucleotidyl transferase AbiEii/AbiGii toxin family protein</fullName>
    </recommendedName>
</protein>
<sequence>MHELPERVKNDIENKSLHALREIKGHIVVIGGWAARAHGGSKHIRYTFDIDGVADKRGLKRTQRTLEGSGFSVVDENWGFRATIPHETQEELDVGRKDLKIKVEISKPRIYEIDDYHYFEFDLEETEEKEVVSMDESTQVDILVPNIDYLVANKLGLPPLFKNMYDGCLLILKSDVNEVSNLIKGINDWNELAQTRISKTLEALKNRGSILNRELSKTGELSEMRRRIEQV</sequence>
<dbReference type="Proteomes" id="UP000070311">
    <property type="component" value="Unassembled WGS sequence"/>
</dbReference>
<dbReference type="AlphaFoldDB" id="A0A133VGS7"/>